<keyword evidence="1" id="KW-1133">Transmembrane helix</keyword>
<evidence type="ECO:0000313" key="3">
    <source>
        <dbReference type="Proteomes" id="UP000323105"/>
    </source>
</evidence>
<name>A0A5A7MD69_COMTE</name>
<organism evidence="2 3">
    <name type="scientific">Comamonas testosteroni</name>
    <name type="common">Pseudomonas testosteroni</name>
    <dbReference type="NCBI Taxonomy" id="285"/>
    <lineage>
        <taxon>Bacteria</taxon>
        <taxon>Pseudomonadati</taxon>
        <taxon>Pseudomonadota</taxon>
        <taxon>Betaproteobacteria</taxon>
        <taxon>Burkholderiales</taxon>
        <taxon>Comamonadaceae</taxon>
        <taxon>Comamonas</taxon>
    </lineage>
</organism>
<comment type="caution">
    <text evidence="2">The sequence shown here is derived from an EMBL/GenBank/DDBJ whole genome shotgun (WGS) entry which is preliminary data.</text>
</comment>
<dbReference type="EMBL" id="BKBW01000004">
    <property type="protein sequence ID" value="GEQ75653.1"/>
    <property type="molecule type" value="Genomic_DNA"/>
</dbReference>
<evidence type="ECO:0000313" key="2">
    <source>
        <dbReference type="EMBL" id="GEQ75653.1"/>
    </source>
</evidence>
<proteinExistence type="predicted"/>
<keyword evidence="1" id="KW-0472">Membrane</keyword>
<dbReference type="Pfam" id="PF11804">
    <property type="entry name" value="DUF3325"/>
    <property type="match status" value="1"/>
</dbReference>
<gene>
    <name evidence="2" type="ORF">CTTA_2658</name>
</gene>
<dbReference type="RefSeq" id="WP_149355760.1">
    <property type="nucleotide sequence ID" value="NZ_BKBW01000004.1"/>
</dbReference>
<dbReference type="InterPro" id="IPR021762">
    <property type="entry name" value="DUF3325"/>
</dbReference>
<feature type="transmembrane region" description="Helical" evidence="1">
    <location>
        <begin position="45"/>
        <end position="65"/>
    </location>
</feature>
<feature type="transmembrane region" description="Helical" evidence="1">
    <location>
        <begin position="71"/>
        <end position="89"/>
    </location>
</feature>
<reference evidence="2 3" key="1">
    <citation type="journal article" date="2019" name="Microbiol. Resour. Announc.">
        <title>Draft Genome Sequence of Comamonas testosteroni TA441, a Bacterium That Has a Cryptic Phenol Degradation Gene Cluster.</title>
        <authorList>
            <person name="Arai H."/>
            <person name="Ishii M."/>
        </authorList>
    </citation>
    <scope>NUCLEOTIDE SEQUENCE [LARGE SCALE GENOMIC DNA]</scope>
    <source>
        <strain evidence="2 3">TA441</strain>
    </source>
</reference>
<evidence type="ECO:0000256" key="1">
    <source>
        <dbReference type="SAM" id="Phobius"/>
    </source>
</evidence>
<keyword evidence="1" id="KW-0812">Transmembrane</keyword>
<sequence>MNALQASVLAFALAFAGMVALAFAMERHHEQLTGAMEISRARSRLLRCAGVLLLVVAAMPCLQAWGFSVGLVAWLGWLSIGALLAVALISAAARGAAAAGCILAAAALAWVCSV</sequence>
<feature type="transmembrane region" description="Helical" evidence="1">
    <location>
        <begin position="6"/>
        <end position="24"/>
    </location>
</feature>
<evidence type="ECO:0008006" key="4">
    <source>
        <dbReference type="Google" id="ProtNLM"/>
    </source>
</evidence>
<dbReference type="AlphaFoldDB" id="A0A5A7MD69"/>
<protein>
    <recommendedName>
        <fullName evidence="4">DUF3325 domain-containing protein</fullName>
    </recommendedName>
</protein>
<dbReference type="Proteomes" id="UP000323105">
    <property type="component" value="Unassembled WGS sequence"/>
</dbReference>
<accession>A0A5A7MD69</accession>